<reference evidence="1 2" key="1">
    <citation type="submission" date="2021-01" db="EMBL/GenBank/DDBJ databases">
        <title>Whole genome shotgun sequence of Planobispora siamensis NBRC 107568.</title>
        <authorList>
            <person name="Komaki H."/>
            <person name="Tamura T."/>
        </authorList>
    </citation>
    <scope>NUCLEOTIDE SEQUENCE [LARGE SCALE GENOMIC DNA]</scope>
    <source>
        <strain evidence="1 2">NBRC 107568</strain>
    </source>
</reference>
<name>A0A8J3SK91_9ACTN</name>
<organism evidence="1 2">
    <name type="scientific">Planobispora siamensis</name>
    <dbReference type="NCBI Taxonomy" id="936338"/>
    <lineage>
        <taxon>Bacteria</taxon>
        <taxon>Bacillati</taxon>
        <taxon>Actinomycetota</taxon>
        <taxon>Actinomycetes</taxon>
        <taxon>Streptosporangiales</taxon>
        <taxon>Streptosporangiaceae</taxon>
        <taxon>Planobispora</taxon>
    </lineage>
</organism>
<proteinExistence type="predicted"/>
<evidence type="ECO:0000313" key="1">
    <source>
        <dbReference type="EMBL" id="GIH91168.1"/>
    </source>
</evidence>
<dbReference type="Pfam" id="PF20062">
    <property type="entry name" value="DUF6461"/>
    <property type="match status" value="1"/>
</dbReference>
<evidence type="ECO:0000313" key="2">
    <source>
        <dbReference type="Proteomes" id="UP000619788"/>
    </source>
</evidence>
<dbReference type="EMBL" id="BOOJ01000017">
    <property type="protein sequence ID" value="GIH91168.1"/>
    <property type="molecule type" value="Genomic_DNA"/>
</dbReference>
<gene>
    <name evidence="1" type="ORF">Psi01_17980</name>
</gene>
<dbReference type="InterPro" id="IPR045592">
    <property type="entry name" value="DUF6461"/>
</dbReference>
<comment type="caution">
    <text evidence="1">The sequence shown here is derived from an EMBL/GenBank/DDBJ whole genome shotgun (WGS) entry which is preliminary data.</text>
</comment>
<keyword evidence="2" id="KW-1185">Reference proteome</keyword>
<accession>A0A8J3SK91</accession>
<dbReference type="Proteomes" id="UP000619788">
    <property type="component" value="Unassembled WGS sequence"/>
</dbReference>
<protein>
    <submittedName>
        <fullName evidence="1">Uncharacterized protein</fullName>
    </submittedName>
</protein>
<dbReference type="AlphaFoldDB" id="A0A8J3SK91"/>
<sequence>MVRMEITYADVAWLAEDYELGDVWCLTFVWGLDEAEALRRVGAAEGSIRPLTYEELDDEGLFPDTVLAGRLGGWTVLIERGGWQATERDAVRALSAATEVVSVLRHDHATGNFVYARDGETVTSFNPTIPAWRYGRDPDRLVDAMRAVGFDPARTPGGEDEGENADHPAVGRALLLAVRLTRVVLTPEVLRGPLLGGVVRSPV</sequence>